<keyword evidence="1" id="KW-0378">Hydrolase</keyword>
<organism evidence="4">
    <name type="scientific">uncultured Mycobacterium sp</name>
    <dbReference type="NCBI Taxonomy" id="171292"/>
    <lineage>
        <taxon>Bacteria</taxon>
        <taxon>Bacillati</taxon>
        <taxon>Actinomycetota</taxon>
        <taxon>Actinomycetes</taxon>
        <taxon>Mycobacteriales</taxon>
        <taxon>Mycobacteriaceae</taxon>
        <taxon>Mycobacterium</taxon>
        <taxon>environmental samples</taxon>
    </lineage>
</organism>
<gene>
    <name evidence="4" type="ORF">MHPYR_10122</name>
</gene>
<feature type="domain" description="Alpha/beta hydrolase fold-3" evidence="3">
    <location>
        <begin position="77"/>
        <end position="283"/>
    </location>
</feature>
<dbReference type="Gene3D" id="3.40.50.1820">
    <property type="entry name" value="alpha/beta hydrolase"/>
    <property type="match status" value="1"/>
</dbReference>
<sequence>MRLPQLDPDAAARVASLGDVVPMRARGLVAVRAGLESAPRPDMPPMVRIDDLTAPGPAGPIPLRLYRPTTESCLPVMVYLHGGGLVMGSNHSFEPLARELAHASGAAVIAVEYRLAPESPPPAQFEDAYAATAWVSGHGDDLDVDTGRLAIVGDSAGGSLAAAVALAARDRAGPRISAQVLLYPGLDRDMGAPSITSMPDAPLLRHDDILYMHELVDGGAGSPHDPYQIPAYASDLSALPPAIVVTGECDPIRDWGERYARRLSDAGVQTSMTRYPGVYHGFLMRSDTTARGRLAIAEIGAVLRAKFAHQLCDNESPDQRTPTRSSEPWLPTIEDLTTEGEHHADR</sequence>
<feature type="region of interest" description="Disordered" evidence="2">
    <location>
        <begin position="313"/>
        <end position="346"/>
    </location>
</feature>
<reference evidence="4" key="1">
    <citation type="submission" date="2016-03" db="EMBL/GenBank/DDBJ databases">
        <authorList>
            <person name="Ploux O."/>
        </authorList>
    </citation>
    <scope>NUCLEOTIDE SEQUENCE</scope>
    <source>
        <strain evidence="4">UC10</strain>
    </source>
</reference>
<dbReference type="InterPro" id="IPR013094">
    <property type="entry name" value="AB_hydrolase_3"/>
</dbReference>
<dbReference type="PANTHER" id="PTHR48081">
    <property type="entry name" value="AB HYDROLASE SUPERFAMILY PROTEIN C4A8.06C"/>
    <property type="match status" value="1"/>
</dbReference>
<proteinExistence type="predicted"/>
<evidence type="ECO:0000313" key="4">
    <source>
        <dbReference type="EMBL" id="SBS70402.1"/>
    </source>
</evidence>
<name>A0A1Y5NVC9_9MYCO</name>
<dbReference type="Pfam" id="PF07859">
    <property type="entry name" value="Abhydrolase_3"/>
    <property type="match status" value="1"/>
</dbReference>
<dbReference type="InterPro" id="IPR029058">
    <property type="entry name" value="AB_hydrolase_fold"/>
</dbReference>
<evidence type="ECO:0000259" key="3">
    <source>
        <dbReference type="Pfam" id="PF07859"/>
    </source>
</evidence>
<dbReference type="PANTHER" id="PTHR48081:SF8">
    <property type="entry name" value="ALPHA_BETA HYDROLASE FOLD-3 DOMAIN-CONTAINING PROTEIN-RELATED"/>
    <property type="match status" value="1"/>
</dbReference>
<evidence type="ECO:0000256" key="1">
    <source>
        <dbReference type="ARBA" id="ARBA00022801"/>
    </source>
</evidence>
<dbReference type="AlphaFoldDB" id="A0A1Y5NVC9"/>
<dbReference type="SUPFAM" id="SSF53474">
    <property type="entry name" value="alpha/beta-Hydrolases"/>
    <property type="match status" value="1"/>
</dbReference>
<dbReference type="InterPro" id="IPR050300">
    <property type="entry name" value="GDXG_lipolytic_enzyme"/>
</dbReference>
<dbReference type="GO" id="GO:0016787">
    <property type="term" value="F:hydrolase activity"/>
    <property type="evidence" value="ECO:0007669"/>
    <property type="project" value="UniProtKB-KW"/>
</dbReference>
<protein>
    <submittedName>
        <fullName evidence="4">LipH</fullName>
    </submittedName>
</protein>
<evidence type="ECO:0000256" key="2">
    <source>
        <dbReference type="SAM" id="MobiDB-lite"/>
    </source>
</evidence>
<accession>A0A1Y5NVC9</accession>
<dbReference type="EMBL" id="FLQS01000001">
    <property type="protein sequence ID" value="SBS70402.1"/>
    <property type="molecule type" value="Genomic_DNA"/>
</dbReference>